<dbReference type="InterPro" id="IPR045944">
    <property type="entry name" value="DUF6364"/>
</dbReference>
<evidence type="ECO:0008006" key="3">
    <source>
        <dbReference type="Google" id="ProtNLM"/>
    </source>
</evidence>
<organism evidence="1 2">
    <name type="scientific">Echinicola strongylocentroti</name>
    <dbReference type="NCBI Taxonomy" id="1795355"/>
    <lineage>
        <taxon>Bacteria</taxon>
        <taxon>Pseudomonadati</taxon>
        <taxon>Bacteroidota</taxon>
        <taxon>Cytophagia</taxon>
        <taxon>Cytophagales</taxon>
        <taxon>Cyclobacteriaceae</taxon>
        <taxon>Echinicola</taxon>
    </lineage>
</organism>
<dbReference type="Proteomes" id="UP000248688">
    <property type="component" value="Chromosome"/>
</dbReference>
<dbReference type="KEGG" id="est:DN752_14350"/>
<dbReference type="RefSeq" id="WP_112784587.1">
    <property type="nucleotide sequence ID" value="NZ_CP030041.1"/>
</dbReference>
<name>A0A2Z4IKI4_9BACT</name>
<proteinExistence type="predicted"/>
<evidence type="ECO:0000313" key="2">
    <source>
        <dbReference type="Proteomes" id="UP000248688"/>
    </source>
</evidence>
<gene>
    <name evidence="1" type="ORF">DN752_14350</name>
</gene>
<accession>A0A2Z4IKI4</accession>
<dbReference type="OrthoDB" id="1121643at2"/>
<reference evidence="1 2" key="1">
    <citation type="submission" date="2018-06" db="EMBL/GenBank/DDBJ databases">
        <title>Echinicola strongylocentroti sp. nov., isolated from a sea urchin Strongylocentrotus intermedius.</title>
        <authorList>
            <person name="Bae S.S."/>
        </authorList>
    </citation>
    <scope>NUCLEOTIDE SEQUENCE [LARGE SCALE GENOMIC DNA]</scope>
    <source>
        <strain evidence="1 2">MEBiC08714</strain>
    </source>
</reference>
<keyword evidence="2" id="KW-1185">Reference proteome</keyword>
<dbReference type="Pfam" id="PF19891">
    <property type="entry name" value="DUF6364"/>
    <property type="match status" value="1"/>
</dbReference>
<dbReference type="EMBL" id="CP030041">
    <property type="protein sequence ID" value="AWW31210.1"/>
    <property type="molecule type" value="Genomic_DNA"/>
</dbReference>
<evidence type="ECO:0000313" key="1">
    <source>
        <dbReference type="EMBL" id="AWW31210.1"/>
    </source>
</evidence>
<sequence>MNAKLTLSIEKELIEEAEKYAAGKDGNLSEIVENYLKYLISKRGKTTPTKIQSNRVKKLQGILKVDADYDYKKILKEEKVKKYGH</sequence>
<protein>
    <recommendedName>
        <fullName evidence="3">Antitoxin</fullName>
    </recommendedName>
</protein>
<dbReference type="AlphaFoldDB" id="A0A2Z4IKI4"/>